<keyword evidence="2" id="KW-1133">Transmembrane helix</keyword>
<dbReference type="Proteomes" id="UP001165283">
    <property type="component" value="Unassembled WGS sequence"/>
</dbReference>
<evidence type="ECO:0000256" key="2">
    <source>
        <dbReference type="SAM" id="Phobius"/>
    </source>
</evidence>
<sequence length="511" mass="54375">MTVELRGSALVVHLFVAARGADPRADRAYLHEVWQRLRDRCALGEPVAGLPTTPSLDGPAGLLAGLRRAGATVPHVEEALLRREHDAYCLSVMREPAGATWAGLEAEWAAVTGGLTTPPGFLGSAHVFLARLPRTGPFSPVVRRGRPDPAPLTPVVRPRLPDPPAPSGSAAAVVRWTPGVTVSHGFAVWEASGATDERASRRLVVVAPHDADERLSGWTWVVGAGRDLPELGRYLLHAARLRTQLRVWSDEHAALRDARRAADTAVDELLDLLATRPGRPTSAQLLDAARRITALQAGEPGLVRTHTSLVEMRRTVQIAGANLAALSDPGAGGPFADDRDLGTWFAQQLDDDAAYVGAARERAGQVAALTDQLLQRRAQDERERFNLAFTGAIGAVLMVLAASQSFGYQPPLPPLVQPAVVALLGAVALLSTLLMLWIIARRRWWARALLWGGWGLVGATTTWVITSATAAEAATETATRWGSAAGFAAACALAALWSTIAARRARSAAQP</sequence>
<proteinExistence type="predicted"/>
<feature type="region of interest" description="Disordered" evidence="1">
    <location>
        <begin position="139"/>
        <end position="166"/>
    </location>
</feature>
<dbReference type="RefSeq" id="WP_252437552.1">
    <property type="nucleotide sequence ID" value="NZ_JAGSOV010000023.1"/>
</dbReference>
<protein>
    <submittedName>
        <fullName evidence="5">Uncharacterized protein</fullName>
    </submittedName>
</protein>
<keyword evidence="2" id="KW-0812">Transmembrane</keyword>
<dbReference type="InterPro" id="IPR046922">
    <property type="entry name" value="CATRA-N"/>
</dbReference>
<reference evidence="5" key="1">
    <citation type="submission" date="2021-04" db="EMBL/GenBank/DDBJ databases">
        <title>Pseudonocardia sp. nov., isolated from sandy soil of mangrove forest.</title>
        <authorList>
            <person name="Zan Z."/>
            <person name="Huang R."/>
            <person name="Liu W."/>
        </authorList>
    </citation>
    <scope>NUCLEOTIDE SEQUENCE</scope>
    <source>
        <strain evidence="5">S2-4</strain>
    </source>
</reference>
<evidence type="ECO:0000313" key="5">
    <source>
        <dbReference type="EMBL" id="MCO1655629.1"/>
    </source>
</evidence>
<organism evidence="5 6">
    <name type="scientific">Pseudonocardia humida</name>
    <dbReference type="NCBI Taxonomy" id="2800819"/>
    <lineage>
        <taxon>Bacteria</taxon>
        <taxon>Bacillati</taxon>
        <taxon>Actinomycetota</taxon>
        <taxon>Actinomycetes</taxon>
        <taxon>Pseudonocardiales</taxon>
        <taxon>Pseudonocardiaceae</taxon>
        <taxon>Pseudonocardia</taxon>
    </lineage>
</organism>
<comment type="caution">
    <text evidence="5">The sequence shown here is derived from an EMBL/GenBank/DDBJ whole genome shotgun (WGS) entry which is preliminary data.</text>
</comment>
<evidence type="ECO:0000313" key="6">
    <source>
        <dbReference type="Proteomes" id="UP001165283"/>
    </source>
</evidence>
<feature type="transmembrane region" description="Helical" evidence="2">
    <location>
        <begin position="385"/>
        <end position="403"/>
    </location>
</feature>
<dbReference type="EMBL" id="JAGSOV010000023">
    <property type="protein sequence ID" value="MCO1655629.1"/>
    <property type="molecule type" value="Genomic_DNA"/>
</dbReference>
<feature type="domain" description="CASPASE and TPR Repeat-Associated C-terminal" evidence="4">
    <location>
        <begin position="229"/>
        <end position="363"/>
    </location>
</feature>
<gene>
    <name evidence="5" type="ORF">KDL28_11260</name>
</gene>
<evidence type="ECO:0000259" key="3">
    <source>
        <dbReference type="Pfam" id="PF20269"/>
    </source>
</evidence>
<name>A0ABT0ZY05_9PSEU</name>
<keyword evidence="2" id="KW-0472">Membrane</keyword>
<evidence type="ECO:0000256" key="1">
    <source>
        <dbReference type="SAM" id="MobiDB-lite"/>
    </source>
</evidence>
<accession>A0ABT0ZY05</accession>
<evidence type="ECO:0000259" key="4">
    <source>
        <dbReference type="Pfam" id="PF20270"/>
    </source>
</evidence>
<dbReference type="NCBIfam" id="NF038357">
    <property type="entry name" value="BN6_48550_fam"/>
    <property type="match status" value="1"/>
</dbReference>
<dbReference type="Pfam" id="PF20270">
    <property type="entry name" value="CATRA-C"/>
    <property type="match status" value="1"/>
</dbReference>
<dbReference type="Pfam" id="PF20269">
    <property type="entry name" value="CATRA-N"/>
    <property type="match status" value="1"/>
</dbReference>
<dbReference type="InterPro" id="IPR046923">
    <property type="entry name" value="CATRA-C"/>
</dbReference>
<feature type="transmembrane region" description="Helical" evidence="2">
    <location>
        <begin position="481"/>
        <end position="502"/>
    </location>
</feature>
<feature type="transmembrane region" description="Helical" evidence="2">
    <location>
        <begin position="415"/>
        <end position="437"/>
    </location>
</feature>
<feature type="transmembrane region" description="Helical" evidence="2">
    <location>
        <begin position="449"/>
        <end position="469"/>
    </location>
</feature>
<feature type="domain" description="CASPASE and TPR Repeat-Associated N-terminal" evidence="3">
    <location>
        <begin position="9"/>
        <end position="223"/>
    </location>
</feature>
<keyword evidence="6" id="KW-1185">Reference proteome</keyword>